<evidence type="ECO:0000256" key="9">
    <source>
        <dbReference type="ARBA" id="ARBA00023136"/>
    </source>
</evidence>
<evidence type="ECO:0000256" key="6">
    <source>
        <dbReference type="ARBA" id="ARBA00022989"/>
    </source>
</evidence>
<dbReference type="AlphaFoldDB" id="A0A518AQ79"/>
<keyword evidence="6 12" id="KW-1133">Transmembrane helix</keyword>
<evidence type="ECO:0000256" key="8">
    <source>
        <dbReference type="ARBA" id="ARBA00023065"/>
    </source>
</evidence>
<dbReference type="EMBL" id="CP036278">
    <property type="protein sequence ID" value="QDU56876.1"/>
    <property type="molecule type" value="Genomic_DNA"/>
</dbReference>
<evidence type="ECO:0000256" key="2">
    <source>
        <dbReference type="ARBA" id="ARBA00006434"/>
    </source>
</evidence>
<organism evidence="13 14">
    <name type="scientific">Aeoliella mucimassa</name>
    <dbReference type="NCBI Taxonomy" id="2527972"/>
    <lineage>
        <taxon>Bacteria</taxon>
        <taxon>Pseudomonadati</taxon>
        <taxon>Planctomycetota</taxon>
        <taxon>Planctomycetia</taxon>
        <taxon>Pirellulales</taxon>
        <taxon>Lacipirellulaceae</taxon>
        <taxon>Aeoliella</taxon>
    </lineage>
</organism>
<feature type="transmembrane region" description="Helical" evidence="12">
    <location>
        <begin position="239"/>
        <end position="257"/>
    </location>
</feature>
<feature type="transmembrane region" description="Helical" evidence="12">
    <location>
        <begin position="12"/>
        <end position="35"/>
    </location>
</feature>
<dbReference type="Proteomes" id="UP000315750">
    <property type="component" value="Chromosome"/>
</dbReference>
<gene>
    <name evidence="13" type="primary">sglT_5</name>
    <name evidence="13" type="ORF">Pan181_30880</name>
</gene>
<dbReference type="RefSeq" id="WP_145247662.1">
    <property type="nucleotide sequence ID" value="NZ_CP036278.1"/>
</dbReference>
<reference evidence="13 14" key="1">
    <citation type="submission" date="2019-02" db="EMBL/GenBank/DDBJ databases">
        <title>Deep-cultivation of Planctomycetes and their phenomic and genomic characterization uncovers novel biology.</title>
        <authorList>
            <person name="Wiegand S."/>
            <person name="Jogler M."/>
            <person name="Boedeker C."/>
            <person name="Pinto D."/>
            <person name="Vollmers J."/>
            <person name="Rivas-Marin E."/>
            <person name="Kohn T."/>
            <person name="Peeters S.H."/>
            <person name="Heuer A."/>
            <person name="Rast P."/>
            <person name="Oberbeckmann S."/>
            <person name="Bunk B."/>
            <person name="Jeske O."/>
            <person name="Meyerdierks A."/>
            <person name="Storesund J.E."/>
            <person name="Kallscheuer N."/>
            <person name="Luecker S."/>
            <person name="Lage O.M."/>
            <person name="Pohl T."/>
            <person name="Merkel B.J."/>
            <person name="Hornburger P."/>
            <person name="Mueller R.-W."/>
            <person name="Bruemmer F."/>
            <person name="Labrenz M."/>
            <person name="Spormann A.M."/>
            <person name="Op den Camp H."/>
            <person name="Overmann J."/>
            <person name="Amann R."/>
            <person name="Jetten M.S.M."/>
            <person name="Mascher T."/>
            <person name="Medema M.H."/>
            <person name="Devos D.P."/>
            <person name="Kaster A.-K."/>
            <person name="Ovreas L."/>
            <person name="Rohde M."/>
            <person name="Galperin M.Y."/>
            <person name="Jogler C."/>
        </authorList>
    </citation>
    <scope>NUCLEOTIDE SEQUENCE [LARGE SCALE GENOMIC DNA]</scope>
    <source>
        <strain evidence="13 14">Pan181</strain>
    </source>
</reference>
<evidence type="ECO:0000256" key="4">
    <source>
        <dbReference type="ARBA" id="ARBA00022475"/>
    </source>
</evidence>
<feature type="transmembrane region" description="Helical" evidence="12">
    <location>
        <begin position="129"/>
        <end position="151"/>
    </location>
</feature>
<evidence type="ECO:0000256" key="3">
    <source>
        <dbReference type="ARBA" id="ARBA00022448"/>
    </source>
</evidence>
<comment type="subcellular location">
    <subcellularLocation>
        <location evidence="1">Cell membrane</location>
        <topology evidence="1">Multi-pass membrane protein</topology>
    </subcellularLocation>
</comment>
<dbReference type="PROSITE" id="PS50283">
    <property type="entry name" value="NA_SOLUT_SYMP_3"/>
    <property type="match status" value="1"/>
</dbReference>
<evidence type="ECO:0000313" key="14">
    <source>
        <dbReference type="Proteomes" id="UP000315750"/>
    </source>
</evidence>
<evidence type="ECO:0000256" key="1">
    <source>
        <dbReference type="ARBA" id="ARBA00004651"/>
    </source>
</evidence>
<feature type="transmembrane region" description="Helical" evidence="12">
    <location>
        <begin position="86"/>
        <end position="108"/>
    </location>
</feature>
<name>A0A518AQ79_9BACT</name>
<feature type="transmembrane region" description="Helical" evidence="12">
    <location>
        <begin position="56"/>
        <end position="74"/>
    </location>
</feature>
<keyword evidence="10" id="KW-0739">Sodium transport</keyword>
<dbReference type="Pfam" id="PF00474">
    <property type="entry name" value="SSF"/>
    <property type="match status" value="1"/>
</dbReference>
<keyword evidence="14" id="KW-1185">Reference proteome</keyword>
<evidence type="ECO:0000256" key="7">
    <source>
        <dbReference type="ARBA" id="ARBA00023053"/>
    </source>
</evidence>
<evidence type="ECO:0000256" key="5">
    <source>
        <dbReference type="ARBA" id="ARBA00022692"/>
    </source>
</evidence>
<feature type="transmembrane region" description="Helical" evidence="12">
    <location>
        <begin position="475"/>
        <end position="502"/>
    </location>
</feature>
<keyword evidence="5 12" id="KW-0812">Transmembrane</keyword>
<feature type="transmembrane region" description="Helical" evidence="12">
    <location>
        <begin position="445"/>
        <end position="463"/>
    </location>
</feature>
<feature type="transmembrane region" description="Helical" evidence="12">
    <location>
        <begin position="198"/>
        <end position="219"/>
    </location>
</feature>
<evidence type="ECO:0000256" key="12">
    <source>
        <dbReference type="SAM" id="Phobius"/>
    </source>
</evidence>
<feature type="transmembrane region" description="Helical" evidence="12">
    <location>
        <begin position="327"/>
        <end position="348"/>
    </location>
</feature>
<feature type="transmembrane region" description="Helical" evidence="12">
    <location>
        <begin position="166"/>
        <end position="186"/>
    </location>
</feature>
<evidence type="ECO:0000313" key="13">
    <source>
        <dbReference type="EMBL" id="QDU56876.1"/>
    </source>
</evidence>
<dbReference type="InterPro" id="IPR051163">
    <property type="entry name" value="Sodium:Solute_Symporter_SSF"/>
</dbReference>
<dbReference type="GO" id="GO:0006814">
    <property type="term" value="P:sodium ion transport"/>
    <property type="evidence" value="ECO:0007669"/>
    <property type="project" value="UniProtKB-KW"/>
</dbReference>
<dbReference type="GO" id="GO:0005886">
    <property type="term" value="C:plasma membrane"/>
    <property type="evidence" value="ECO:0007669"/>
    <property type="project" value="UniProtKB-SubCell"/>
</dbReference>
<feature type="transmembrane region" description="Helical" evidence="12">
    <location>
        <begin position="387"/>
        <end position="409"/>
    </location>
</feature>
<dbReference type="PANTHER" id="PTHR42985">
    <property type="entry name" value="SODIUM-COUPLED MONOCARBOXYLATE TRANSPORTER"/>
    <property type="match status" value="1"/>
</dbReference>
<dbReference type="OrthoDB" id="9810181at2"/>
<dbReference type="InterPro" id="IPR038377">
    <property type="entry name" value="Na/Glc_symporter_sf"/>
</dbReference>
<keyword evidence="7" id="KW-0915">Sodium</keyword>
<dbReference type="NCBIfam" id="TIGR00813">
    <property type="entry name" value="sss"/>
    <property type="match status" value="1"/>
</dbReference>
<comment type="similarity">
    <text evidence="2 11">Belongs to the sodium:solute symporter (SSF) (TC 2.A.21) family.</text>
</comment>
<dbReference type="PANTHER" id="PTHR42985:SF40">
    <property type="entry name" value="LD47995P-RELATED"/>
    <property type="match status" value="1"/>
</dbReference>
<keyword evidence="8" id="KW-0406">Ion transport</keyword>
<dbReference type="InterPro" id="IPR001734">
    <property type="entry name" value="Na/solute_symporter"/>
</dbReference>
<feature type="transmembrane region" description="Helical" evidence="12">
    <location>
        <begin position="421"/>
        <end position="439"/>
    </location>
</feature>
<dbReference type="GO" id="GO:0015293">
    <property type="term" value="F:symporter activity"/>
    <property type="evidence" value="ECO:0007669"/>
    <property type="project" value="TreeGrafter"/>
</dbReference>
<protein>
    <submittedName>
        <fullName evidence="13">Sodium/glucose cotransporter</fullName>
    </submittedName>
</protein>
<keyword evidence="3" id="KW-0813">Transport</keyword>
<keyword evidence="4" id="KW-1003">Cell membrane</keyword>
<proteinExistence type="inferred from homology"/>
<sequence length="510" mass="55257">MNDLVTLPSLASITSIDVSIVVVYLLAMLGIGIYYSLRMNNSDDYLLGGRRMASTSVGMSLFASMLSTISFLGWPGEIIRHGPTILSQVIAYPIVFVVVGWFLIPRIMRYPVTSAYEILELKLGKSARYLASCMFVLLRTLWMAVVVYATIHKVIVPVFDLPASSTPWLCAVLGVVTVVYSVLGGLRAVVMTDVIQTLILLMGAVVSLVIISYNLGGLSEIFPTSWPDHWSVFRVNFHWSDRTVLGFLLNFICWYIATMGSDQMAIQRFLATPTEVTARRVLRTSLCIDGLVFCFMGLVGLALMSWFTSNPSWLADGESVFETPDRLFPRFITIGLPVGLTGIVVAGLMSAAMSSLSSGVNSTAAVISTDWMQGILGWKLAPTQQLVAARVSSAVMGAVVVLLSTFMQYIEGNLFELTVRVANLMTGPLFVLFFMTMFVPRASAATAIAAALTAMGVAASISFSQKLDIPLLEDISFLWMLPVSLAIGIVVGAVLSLVFPALPTAVSDEP</sequence>
<dbReference type="KEGG" id="amuc:Pan181_30880"/>
<evidence type="ECO:0000256" key="11">
    <source>
        <dbReference type="RuleBase" id="RU362091"/>
    </source>
</evidence>
<accession>A0A518AQ79</accession>
<keyword evidence="9 12" id="KW-0472">Membrane</keyword>
<feature type="transmembrane region" description="Helical" evidence="12">
    <location>
        <begin position="286"/>
        <end position="307"/>
    </location>
</feature>
<evidence type="ECO:0000256" key="10">
    <source>
        <dbReference type="ARBA" id="ARBA00023201"/>
    </source>
</evidence>
<dbReference type="Gene3D" id="1.20.1730.10">
    <property type="entry name" value="Sodium/glucose cotransporter"/>
    <property type="match status" value="1"/>
</dbReference>
<feature type="transmembrane region" description="Helical" evidence="12">
    <location>
        <begin position="360"/>
        <end position="381"/>
    </location>
</feature>